<evidence type="ECO:0000256" key="2">
    <source>
        <dbReference type="ARBA" id="ARBA00022679"/>
    </source>
</evidence>
<keyword evidence="1" id="KW-0597">Phosphoprotein</keyword>
<organism evidence="8">
    <name type="scientific">hydrocarbon metagenome</name>
    <dbReference type="NCBI Taxonomy" id="938273"/>
    <lineage>
        <taxon>unclassified sequences</taxon>
        <taxon>metagenomes</taxon>
        <taxon>ecological metagenomes</taxon>
    </lineage>
</organism>
<dbReference type="InterPro" id="IPR036097">
    <property type="entry name" value="HisK_dim/P_sf"/>
</dbReference>
<comment type="caution">
    <text evidence="8">The sequence shown here is derived from an EMBL/GenBank/DDBJ whole genome shotgun (WGS) entry which is preliminary data.</text>
</comment>
<dbReference type="AlphaFoldDB" id="A0A0W8E5S0"/>
<dbReference type="SUPFAM" id="SSF55874">
    <property type="entry name" value="ATPase domain of HSP90 chaperone/DNA topoisomerase II/histidine kinase"/>
    <property type="match status" value="1"/>
</dbReference>
<dbReference type="SMART" id="SM00388">
    <property type="entry name" value="HisKA"/>
    <property type="match status" value="1"/>
</dbReference>
<dbReference type="InterPro" id="IPR003661">
    <property type="entry name" value="HisK_dim/P_dom"/>
</dbReference>
<dbReference type="InterPro" id="IPR005467">
    <property type="entry name" value="His_kinase_dom"/>
</dbReference>
<evidence type="ECO:0000313" key="8">
    <source>
        <dbReference type="EMBL" id="KUG03998.1"/>
    </source>
</evidence>
<evidence type="ECO:0000259" key="7">
    <source>
        <dbReference type="PROSITE" id="PS50109"/>
    </source>
</evidence>
<dbReference type="InterPro" id="IPR004358">
    <property type="entry name" value="Sig_transdc_His_kin-like_C"/>
</dbReference>
<evidence type="ECO:0000256" key="3">
    <source>
        <dbReference type="ARBA" id="ARBA00022741"/>
    </source>
</evidence>
<dbReference type="PROSITE" id="PS50109">
    <property type="entry name" value="HIS_KIN"/>
    <property type="match status" value="1"/>
</dbReference>
<keyword evidence="3" id="KW-0547">Nucleotide-binding</keyword>
<reference evidence="8" key="1">
    <citation type="journal article" date="2015" name="Proc. Natl. Acad. Sci. U.S.A.">
        <title>Networks of energetic and metabolic interactions define dynamics in microbial communities.</title>
        <authorList>
            <person name="Embree M."/>
            <person name="Liu J.K."/>
            <person name="Al-Bassam M.M."/>
            <person name="Zengler K."/>
        </authorList>
    </citation>
    <scope>NUCLEOTIDE SEQUENCE</scope>
</reference>
<dbReference type="PRINTS" id="PR00344">
    <property type="entry name" value="BCTRLSENSOR"/>
</dbReference>
<dbReference type="SUPFAM" id="SSF47384">
    <property type="entry name" value="Homodimeric domain of signal transducing histidine kinase"/>
    <property type="match status" value="1"/>
</dbReference>
<proteinExistence type="predicted"/>
<name>A0A0W8E5S0_9ZZZZ</name>
<keyword evidence="4 8" id="KW-0418">Kinase</keyword>
<dbReference type="Gene3D" id="3.30.565.10">
    <property type="entry name" value="Histidine kinase-like ATPase, C-terminal domain"/>
    <property type="match status" value="1"/>
</dbReference>
<keyword evidence="6" id="KW-0902">Two-component regulatory system</keyword>
<dbReference type="InterPro" id="IPR003594">
    <property type="entry name" value="HATPase_dom"/>
</dbReference>
<sequence>MHILAELIMNNEGFLLKRTLAYARQHNYVKFTTTLAEARNVSIQGLSEALLTALKTYENVPELNIDEDYSLDQIATYGILQARRHRYRGVNLEMFLGMTIYYRQGYLDLVMESDFPETAKNKYLLFILRFFDRLEIAFIREWTSESKELLLEQLQLSNRNITNEKNKYLTIFESMPTPVIILNQDNIIDNLNLSAVEYLQGTATGTAYYSKNKSRCRIEQLFPWLAEELNRFMEDDSVRTKIEKDINFNEKGLRTILISFMRMLDVSEKFKGIVIMFTDITEVKQMEAAMSRLDRLHLVGEMAASIGHELRNPMTTVRGYLQILGERDEYLTDKDSFDLMIEELDRANSIITEFLSLAKNKMVKLERNNLDEIVMSIFPLIQAQAMAQDMTIELGLCQAPDLYVDDKEIRQLILNLVCNGLEAMAPGGTLRIETSVRDGEIVLAIRDQGRGVEPAILEKLGTPFLTTKSDGTGLGLAVCYGIASRHNARIDVDTSESGTTFTIAFPINKK</sequence>
<dbReference type="GO" id="GO:0000155">
    <property type="term" value="F:phosphorelay sensor kinase activity"/>
    <property type="evidence" value="ECO:0007669"/>
    <property type="project" value="InterPro"/>
</dbReference>
<dbReference type="CDD" id="cd00082">
    <property type="entry name" value="HisKA"/>
    <property type="match status" value="1"/>
</dbReference>
<dbReference type="Gene3D" id="3.30.450.20">
    <property type="entry name" value="PAS domain"/>
    <property type="match status" value="1"/>
</dbReference>
<protein>
    <submittedName>
        <fullName evidence="8">Signal transduction histidine kinase, nitrogen specific, ntrb</fullName>
    </submittedName>
</protein>
<feature type="domain" description="Histidine kinase" evidence="7">
    <location>
        <begin position="305"/>
        <end position="509"/>
    </location>
</feature>
<dbReference type="Gene3D" id="1.10.287.130">
    <property type="match status" value="1"/>
</dbReference>
<dbReference type="InterPro" id="IPR035965">
    <property type="entry name" value="PAS-like_dom_sf"/>
</dbReference>
<accession>A0A0W8E5S0</accession>
<dbReference type="GO" id="GO:0005524">
    <property type="term" value="F:ATP binding"/>
    <property type="evidence" value="ECO:0007669"/>
    <property type="project" value="UniProtKB-KW"/>
</dbReference>
<dbReference type="PANTHER" id="PTHR43065">
    <property type="entry name" value="SENSOR HISTIDINE KINASE"/>
    <property type="match status" value="1"/>
</dbReference>
<dbReference type="Pfam" id="PF02518">
    <property type="entry name" value="HATPase_c"/>
    <property type="match status" value="1"/>
</dbReference>
<dbReference type="PANTHER" id="PTHR43065:SF46">
    <property type="entry name" value="C4-DICARBOXYLATE TRANSPORT SENSOR PROTEIN DCTB"/>
    <property type="match status" value="1"/>
</dbReference>
<dbReference type="EMBL" id="LNQE01001862">
    <property type="protein sequence ID" value="KUG03998.1"/>
    <property type="molecule type" value="Genomic_DNA"/>
</dbReference>
<dbReference type="Pfam" id="PF00512">
    <property type="entry name" value="HisKA"/>
    <property type="match status" value="1"/>
</dbReference>
<keyword evidence="5" id="KW-0067">ATP-binding</keyword>
<evidence type="ECO:0000256" key="4">
    <source>
        <dbReference type="ARBA" id="ARBA00022777"/>
    </source>
</evidence>
<dbReference type="InterPro" id="IPR036890">
    <property type="entry name" value="HATPase_C_sf"/>
</dbReference>
<keyword evidence="2" id="KW-0808">Transferase</keyword>
<dbReference type="SUPFAM" id="SSF55785">
    <property type="entry name" value="PYP-like sensor domain (PAS domain)"/>
    <property type="match status" value="1"/>
</dbReference>
<gene>
    <name evidence="8" type="ORF">ASZ90_018587</name>
</gene>
<dbReference type="SMART" id="SM00387">
    <property type="entry name" value="HATPase_c"/>
    <property type="match status" value="1"/>
</dbReference>
<evidence type="ECO:0000256" key="5">
    <source>
        <dbReference type="ARBA" id="ARBA00022840"/>
    </source>
</evidence>
<evidence type="ECO:0000256" key="6">
    <source>
        <dbReference type="ARBA" id="ARBA00023012"/>
    </source>
</evidence>
<evidence type="ECO:0000256" key="1">
    <source>
        <dbReference type="ARBA" id="ARBA00022553"/>
    </source>
</evidence>